<keyword evidence="5" id="KW-0472">Membrane</keyword>
<keyword evidence="3" id="KW-0560">Oxidoreductase</keyword>
<evidence type="ECO:0000313" key="6">
    <source>
        <dbReference type="EMBL" id="GAV56059.1"/>
    </source>
</evidence>
<comment type="similarity">
    <text evidence="1 4">Belongs to the short-chain dehydrogenases/reductases (SDR) family.</text>
</comment>
<evidence type="ECO:0000256" key="1">
    <source>
        <dbReference type="ARBA" id="ARBA00006484"/>
    </source>
</evidence>
<keyword evidence="5" id="KW-0812">Transmembrane</keyword>
<gene>
    <name evidence="6" type="ORF">ZYGR_0AZ02310</name>
</gene>
<dbReference type="GO" id="GO:0004806">
    <property type="term" value="F:triacylglycerol lipase activity"/>
    <property type="evidence" value="ECO:0007669"/>
    <property type="project" value="TreeGrafter"/>
</dbReference>
<dbReference type="OrthoDB" id="2102561at2759"/>
<comment type="caution">
    <text evidence="6">The sequence shown here is derived from an EMBL/GenBank/DDBJ whole genome shotgun (WGS) entry which is preliminary data.</text>
</comment>
<dbReference type="EMBL" id="BDGX01000052">
    <property type="protein sequence ID" value="GAV56059.1"/>
    <property type="molecule type" value="Genomic_DNA"/>
</dbReference>
<evidence type="ECO:0000256" key="4">
    <source>
        <dbReference type="RuleBase" id="RU000363"/>
    </source>
</evidence>
<dbReference type="SUPFAM" id="SSF51735">
    <property type="entry name" value="NAD(P)-binding Rossmann-fold domains"/>
    <property type="match status" value="1"/>
</dbReference>
<evidence type="ECO:0000256" key="5">
    <source>
        <dbReference type="SAM" id="Phobius"/>
    </source>
</evidence>
<sequence length="296" mass="33181">MSANEIKTALVTGASSGIGYAVVKELVKSGFTVYACARRLDLLEQLSKEYEPNRVIPYALDISNIEEIIQLKAYLSTHLPHQRLDVLYNNAGQSCTMPAVDVTNERLNQLFQVNVIGHMNITSQLCQFLINSKGTIIFTGSLSGVCVFPFGAVYAASKAAIHQYARVLHAEMKMFDVRVINAITGGVGTDIADTRPLPKSSPFYFPEGIEALDNRKFMAARNFPMSAEKYAEKVVKDILSPRDPVDVYRGTLASVVSWLMMFAPYWLVEWVVFKKFKLDAVEKALRQRRREAEKQK</sequence>
<dbReference type="PANTHER" id="PTHR44169:SF6">
    <property type="entry name" value="NADPH-DEPENDENT 1-ACYLDIHYDROXYACETONE PHOSPHATE REDUCTASE"/>
    <property type="match status" value="1"/>
</dbReference>
<dbReference type="Pfam" id="PF00106">
    <property type="entry name" value="adh_short"/>
    <property type="match status" value="1"/>
</dbReference>
<dbReference type="InterPro" id="IPR020904">
    <property type="entry name" value="Sc_DH/Rdtase_CS"/>
</dbReference>
<keyword evidence="2" id="KW-0521">NADP</keyword>
<dbReference type="PRINTS" id="PR00081">
    <property type="entry name" value="GDHRDH"/>
</dbReference>
<evidence type="ECO:0000256" key="2">
    <source>
        <dbReference type="ARBA" id="ARBA00022857"/>
    </source>
</evidence>
<accession>A0A1Q3AJZ6</accession>
<evidence type="ECO:0008006" key="8">
    <source>
        <dbReference type="Google" id="ProtNLM"/>
    </source>
</evidence>
<organism evidence="6 7">
    <name type="scientific">Zygosaccharomyces rouxii</name>
    <dbReference type="NCBI Taxonomy" id="4956"/>
    <lineage>
        <taxon>Eukaryota</taxon>
        <taxon>Fungi</taxon>
        <taxon>Dikarya</taxon>
        <taxon>Ascomycota</taxon>
        <taxon>Saccharomycotina</taxon>
        <taxon>Saccharomycetes</taxon>
        <taxon>Saccharomycetales</taxon>
        <taxon>Saccharomycetaceae</taxon>
        <taxon>Zygosaccharomyces</taxon>
    </lineage>
</organism>
<dbReference type="PROSITE" id="PS00061">
    <property type="entry name" value="ADH_SHORT"/>
    <property type="match status" value="1"/>
</dbReference>
<proteinExistence type="inferred from homology"/>
<dbReference type="GO" id="GO:0006654">
    <property type="term" value="P:phosphatidic acid biosynthetic process"/>
    <property type="evidence" value="ECO:0007669"/>
    <property type="project" value="TreeGrafter"/>
</dbReference>
<dbReference type="Proteomes" id="UP000187013">
    <property type="component" value="Unassembled WGS sequence"/>
</dbReference>
<dbReference type="Gene3D" id="3.40.50.720">
    <property type="entry name" value="NAD(P)-binding Rossmann-like Domain"/>
    <property type="match status" value="1"/>
</dbReference>
<dbReference type="GO" id="GO:0005811">
    <property type="term" value="C:lipid droplet"/>
    <property type="evidence" value="ECO:0007669"/>
    <property type="project" value="TreeGrafter"/>
</dbReference>
<dbReference type="AlphaFoldDB" id="A0A1Q3AJZ6"/>
<evidence type="ECO:0000313" key="7">
    <source>
        <dbReference type="Proteomes" id="UP000187013"/>
    </source>
</evidence>
<dbReference type="InterPro" id="IPR036291">
    <property type="entry name" value="NAD(P)-bd_dom_sf"/>
</dbReference>
<dbReference type="GO" id="GO:0000140">
    <property type="term" value="F:acylglycerone-phosphate reductase (NADP+) activity"/>
    <property type="evidence" value="ECO:0007669"/>
    <property type="project" value="TreeGrafter"/>
</dbReference>
<dbReference type="GO" id="GO:0019433">
    <property type="term" value="P:triglyceride catabolic process"/>
    <property type="evidence" value="ECO:0007669"/>
    <property type="project" value="TreeGrafter"/>
</dbReference>
<reference evidence="6 7" key="1">
    <citation type="submission" date="2016-08" db="EMBL/GenBank/DDBJ databases">
        <title>Draft genome sequence of allopolyploid Zygosaccharomyces rouxii.</title>
        <authorList>
            <person name="Watanabe J."/>
            <person name="Uehara K."/>
            <person name="Mogi Y."/>
            <person name="Tsukioka Y."/>
        </authorList>
    </citation>
    <scope>NUCLEOTIDE SEQUENCE [LARGE SCALE GENOMIC DNA]</scope>
    <source>
        <strain evidence="6 7">NBRC 110957</strain>
    </source>
</reference>
<protein>
    <recommendedName>
        <fullName evidence="8">NADPH-dependent 1-acyldihydroxyacetone phosphate reductase</fullName>
    </recommendedName>
</protein>
<name>A0A1Q3AJZ6_ZYGRO</name>
<dbReference type="PRINTS" id="PR00080">
    <property type="entry name" value="SDRFAMILY"/>
</dbReference>
<dbReference type="PANTHER" id="PTHR44169">
    <property type="entry name" value="NADPH-DEPENDENT 1-ACYLDIHYDROXYACETONE PHOSPHATE REDUCTASE"/>
    <property type="match status" value="1"/>
</dbReference>
<feature type="transmembrane region" description="Helical" evidence="5">
    <location>
        <begin position="247"/>
        <end position="268"/>
    </location>
</feature>
<dbReference type="InterPro" id="IPR002347">
    <property type="entry name" value="SDR_fam"/>
</dbReference>
<keyword evidence="5" id="KW-1133">Transmembrane helix</keyword>
<evidence type="ECO:0000256" key="3">
    <source>
        <dbReference type="ARBA" id="ARBA00023002"/>
    </source>
</evidence>
<dbReference type="GO" id="GO:0005783">
    <property type="term" value="C:endoplasmic reticulum"/>
    <property type="evidence" value="ECO:0007669"/>
    <property type="project" value="TreeGrafter"/>
</dbReference>